<dbReference type="Pfam" id="PF14147">
    <property type="entry name" value="Spore_YhaL"/>
    <property type="match status" value="1"/>
</dbReference>
<comment type="caution">
    <text evidence="2">The sequence shown here is derived from an EMBL/GenBank/DDBJ whole genome shotgun (WGS) entry which is preliminary data.</text>
</comment>
<evidence type="ECO:0000313" key="3">
    <source>
        <dbReference type="Proteomes" id="UP001596267"/>
    </source>
</evidence>
<dbReference type="EMBL" id="JBHSTQ010000014">
    <property type="protein sequence ID" value="MFC6387398.1"/>
    <property type="molecule type" value="Genomic_DNA"/>
</dbReference>
<protein>
    <submittedName>
        <fullName evidence="2">Sporulation YhaL family protein</fullName>
    </submittedName>
</protein>
<accession>A0ABW1WFP4</accession>
<evidence type="ECO:0000313" key="2">
    <source>
        <dbReference type="EMBL" id="MFC6387398.1"/>
    </source>
</evidence>
<sequence length="97" mass="11391">MKQAKRSLVAVALLFLLFMMQQFGLIGPILDKIESVAWWVYLVVAGIIFSGYQAFHLSKQDKDLDEEWVEQQGNVYMKRIDAEKERRRNRKDPRAMS</sequence>
<proteinExistence type="predicted"/>
<gene>
    <name evidence="2" type="ORF">ACFP7A_12395</name>
</gene>
<keyword evidence="1" id="KW-1133">Transmembrane helix</keyword>
<keyword evidence="3" id="KW-1185">Reference proteome</keyword>
<dbReference type="InterPro" id="IPR025428">
    <property type="entry name" value="Spore_YhaL"/>
</dbReference>
<feature type="transmembrane region" description="Helical" evidence="1">
    <location>
        <begin position="36"/>
        <end position="55"/>
    </location>
</feature>
<keyword evidence="1" id="KW-0812">Transmembrane</keyword>
<organism evidence="2 3">
    <name type="scientific">Sporolactobacillus kofuensis</name>
    <dbReference type="NCBI Taxonomy" id="269672"/>
    <lineage>
        <taxon>Bacteria</taxon>
        <taxon>Bacillati</taxon>
        <taxon>Bacillota</taxon>
        <taxon>Bacilli</taxon>
        <taxon>Bacillales</taxon>
        <taxon>Sporolactobacillaceae</taxon>
        <taxon>Sporolactobacillus</taxon>
    </lineage>
</organism>
<keyword evidence="1" id="KW-0472">Membrane</keyword>
<dbReference type="RefSeq" id="WP_253077149.1">
    <property type="nucleotide sequence ID" value="NZ_JAMXWN010000016.1"/>
</dbReference>
<evidence type="ECO:0000256" key="1">
    <source>
        <dbReference type="SAM" id="Phobius"/>
    </source>
</evidence>
<reference evidence="3" key="1">
    <citation type="journal article" date="2019" name="Int. J. Syst. Evol. Microbiol.">
        <title>The Global Catalogue of Microorganisms (GCM) 10K type strain sequencing project: providing services to taxonomists for standard genome sequencing and annotation.</title>
        <authorList>
            <consortium name="The Broad Institute Genomics Platform"/>
            <consortium name="The Broad Institute Genome Sequencing Center for Infectious Disease"/>
            <person name="Wu L."/>
            <person name="Ma J."/>
        </authorList>
    </citation>
    <scope>NUCLEOTIDE SEQUENCE [LARGE SCALE GENOMIC DNA]</scope>
    <source>
        <strain evidence="3">CCUG 42001</strain>
    </source>
</reference>
<name>A0ABW1WFP4_9BACL</name>
<dbReference type="Proteomes" id="UP001596267">
    <property type="component" value="Unassembled WGS sequence"/>
</dbReference>